<gene>
    <name evidence="3" type="ORF">ACFQ11_03350</name>
</gene>
<dbReference type="RefSeq" id="WP_378296265.1">
    <property type="nucleotide sequence ID" value="NZ_JBHTJA010000003.1"/>
</dbReference>
<keyword evidence="2" id="KW-0812">Transmembrane</keyword>
<proteinExistence type="predicted"/>
<sequence>MPQEAAGSRQAAGSGRGVTARPDAQTDSHTMGNALAAASITIGIAALVLGWIPSTHLPGSIAAVIGLPLALYSQMISGTINQRWLNVIGMIAAFLGGAFALSHGGFSV</sequence>
<evidence type="ECO:0000256" key="2">
    <source>
        <dbReference type="SAM" id="Phobius"/>
    </source>
</evidence>
<accession>A0ABW3ELH2</accession>
<evidence type="ECO:0000256" key="1">
    <source>
        <dbReference type="SAM" id="MobiDB-lite"/>
    </source>
</evidence>
<dbReference type="Proteomes" id="UP001596972">
    <property type="component" value="Unassembled WGS sequence"/>
</dbReference>
<feature type="transmembrane region" description="Helical" evidence="2">
    <location>
        <begin position="84"/>
        <end position="106"/>
    </location>
</feature>
<evidence type="ECO:0000313" key="3">
    <source>
        <dbReference type="EMBL" id="MFD0899414.1"/>
    </source>
</evidence>
<feature type="region of interest" description="Disordered" evidence="1">
    <location>
        <begin position="1"/>
        <end position="27"/>
    </location>
</feature>
<feature type="transmembrane region" description="Helical" evidence="2">
    <location>
        <begin position="55"/>
        <end position="72"/>
    </location>
</feature>
<keyword evidence="2" id="KW-0472">Membrane</keyword>
<protein>
    <recommendedName>
        <fullName evidence="5">FUSC family protein</fullName>
    </recommendedName>
</protein>
<feature type="transmembrane region" description="Helical" evidence="2">
    <location>
        <begin position="31"/>
        <end position="49"/>
    </location>
</feature>
<comment type="caution">
    <text evidence="3">The sequence shown here is derived from an EMBL/GenBank/DDBJ whole genome shotgun (WGS) entry which is preliminary data.</text>
</comment>
<reference evidence="4" key="1">
    <citation type="journal article" date="2019" name="Int. J. Syst. Evol. Microbiol.">
        <title>The Global Catalogue of Microorganisms (GCM) 10K type strain sequencing project: providing services to taxonomists for standard genome sequencing and annotation.</title>
        <authorList>
            <consortium name="The Broad Institute Genomics Platform"/>
            <consortium name="The Broad Institute Genome Sequencing Center for Infectious Disease"/>
            <person name="Wu L."/>
            <person name="Ma J."/>
        </authorList>
    </citation>
    <scope>NUCLEOTIDE SEQUENCE [LARGE SCALE GENOMIC DNA]</scope>
    <source>
        <strain evidence="4">JCM 31202</strain>
    </source>
</reference>
<evidence type="ECO:0000313" key="4">
    <source>
        <dbReference type="Proteomes" id="UP001596972"/>
    </source>
</evidence>
<dbReference type="EMBL" id="JBHTJA010000003">
    <property type="protein sequence ID" value="MFD0899414.1"/>
    <property type="molecule type" value="Genomic_DNA"/>
</dbReference>
<keyword evidence="4" id="KW-1185">Reference proteome</keyword>
<organism evidence="3 4">
    <name type="scientific">Actinomadura sediminis</name>
    <dbReference type="NCBI Taxonomy" id="1038904"/>
    <lineage>
        <taxon>Bacteria</taxon>
        <taxon>Bacillati</taxon>
        <taxon>Actinomycetota</taxon>
        <taxon>Actinomycetes</taxon>
        <taxon>Streptosporangiales</taxon>
        <taxon>Thermomonosporaceae</taxon>
        <taxon>Actinomadura</taxon>
    </lineage>
</organism>
<evidence type="ECO:0008006" key="5">
    <source>
        <dbReference type="Google" id="ProtNLM"/>
    </source>
</evidence>
<name>A0ABW3ELH2_9ACTN</name>
<keyword evidence="2" id="KW-1133">Transmembrane helix</keyword>
<feature type="compositionally biased region" description="Low complexity" evidence="1">
    <location>
        <begin position="1"/>
        <end position="13"/>
    </location>
</feature>